<gene>
    <name evidence="2" type="ORF">NE237_024155</name>
</gene>
<evidence type="ECO:0000256" key="1">
    <source>
        <dbReference type="SAM" id="MobiDB-lite"/>
    </source>
</evidence>
<keyword evidence="3" id="KW-1185">Reference proteome</keyword>
<dbReference type="PANTHER" id="PTHR34395">
    <property type="entry name" value="OS11G0427500 PROTEIN"/>
    <property type="match status" value="1"/>
</dbReference>
<accession>A0A9Q0K5W4</accession>
<reference evidence="2" key="1">
    <citation type="journal article" date="2023" name="Plant J.">
        <title>The genome of the king protea, Protea cynaroides.</title>
        <authorList>
            <person name="Chang J."/>
            <person name="Duong T.A."/>
            <person name="Schoeman C."/>
            <person name="Ma X."/>
            <person name="Roodt D."/>
            <person name="Barker N."/>
            <person name="Li Z."/>
            <person name="Van de Peer Y."/>
            <person name="Mizrachi E."/>
        </authorList>
    </citation>
    <scope>NUCLEOTIDE SEQUENCE</scope>
    <source>
        <tissue evidence="2">Young leaves</tissue>
    </source>
</reference>
<sequence>MSVDPSAPSTFLQDGASSHSEEDVNMLDGHNKHNSVTPPNSGRRKRNRRSTVDAIADAMLEIAAASKMRASAMMKNDDPFSISKCVKVLDDIQGIDQGIYFMALDLFENPNARETFISLRSEKRLTWLLGKCSAPSSSVV</sequence>
<feature type="region of interest" description="Disordered" evidence="1">
    <location>
        <begin position="1"/>
        <end position="50"/>
    </location>
</feature>
<dbReference type="EMBL" id="JAMYWD010000008">
    <property type="protein sequence ID" value="KAJ4964216.1"/>
    <property type="molecule type" value="Genomic_DNA"/>
</dbReference>
<evidence type="ECO:0000313" key="3">
    <source>
        <dbReference type="Proteomes" id="UP001141806"/>
    </source>
</evidence>
<dbReference type="OrthoDB" id="1921318at2759"/>
<dbReference type="PANTHER" id="PTHR34395:SF15">
    <property type="entry name" value="OS09G0292400 PROTEIN"/>
    <property type="match status" value="1"/>
</dbReference>
<comment type="caution">
    <text evidence="2">The sequence shown here is derived from an EMBL/GenBank/DDBJ whole genome shotgun (WGS) entry which is preliminary data.</text>
</comment>
<proteinExistence type="predicted"/>
<protein>
    <submittedName>
        <fullName evidence="2">Uncharacterized protein</fullName>
    </submittedName>
</protein>
<organism evidence="2 3">
    <name type="scientific">Protea cynaroides</name>
    <dbReference type="NCBI Taxonomy" id="273540"/>
    <lineage>
        <taxon>Eukaryota</taxon>
        <taxon>Viridiplantae</taxon>
        <taxon>Streptophyta</taxon>
        <taxon>Embryophyta</taxon>
        <taxon>Tracheophyta</taxon>
        <taxon>Spermatophyta</taxon>
        <taxon>Magnoliopsida</taxon>
        <taxon>Proteales</taxon>
        <taxon>Proteaceae</taxon>
        <taxon>Protea</taxon>
    </lineage>
</organism>
<name>A0A9Q0K5W4_9MAGN</name>
<feature type="compositionally biased region" description="Polar residues" evidence="1">
    <location>
        <begin position="7"/>
        <end position="18"/>
    </location>
</feature>
<dbReference type="Proteomes" id="UP001141806">
    <property type="component" value="Unassembled WGS sequence"/>
</dbReference>
<evidence type="ECO:0000313" key="2">
    <source>
        <dbReference type="EMBL" id="KAJ4964216.1"/>
    </source>
</evidence>
<dbReference type="AlphaFoldDB" id="A0A9Q0K5W4"/>